<dbReference type="Proteomes" id="UP000434276">
    <property type="component" value="Unassembled WGS sequence"/>
</dbReference>
<organism evidence="2 3">
    <name type="scientific">Arabidopsis thaliana</name>
    <name type="common">Mouse-ear cress</name>
    <dbReference type="NCBI Taxonomy" id="3702"/>
    <lineage>
        <taxon>Eukaryota</taxon>
        <taxon>Viridiplantae</taxon>
        <taxon>Streptophyta</taxon>
        <taxon>Embryophyta</taxon>
        <taxon>Tracheophyta</taxon>
        <taxon>Spermatophyta</taxon>
        <taxon>Magnoliopsida</taxon>
        <taxon>eudicotyledons</taxon>
        <taxon>Gunneridae</taxon>
        <taxon>Pentapetalae</taxon>
        <taxon>rosids</taxon>
        <taxon>malvids</taxon>
        <taxon>Brassicales</taxon>
        <taxon>Brassicaceae</taxon>
        <taxon>Camelineae</taxon>
        <taxon>Arabidopsis</taxon>
    </lineage>
</organism>
<sequence>MADEPASVKCMEEVQETRGIRLHGRSAKARGIQYVRIPPKRGRGAQAARQPRERTVNRAISNASVHDENPEVVAPVGQPPVNAPTANEMAMFEEFRRFQEFMRRSQL</sequence>
<gene>
    <name evidence="2" type="ORF">C24_LOCUS29</name>
</gene>
<evidence type="ECO:0000256" key="1">
    <source>
        <dbReference type="SAM" id="MobiDB-lite"/>
    </source>
</evidence>
<protein>
    <submittedName>
        <fullName evidence="2">Uncharacterized protein</fullName>
    </submittedName>
</protein>
<proteinExistence type="predicted"/>
<evidence type="ECO:0000313" key="2">
    <source>
        <dbReference type="EMBL" id="CAA0151007.1"/>
    </source>
</evidence>
<dbReference type="AlphaFoldDB" id="A0A5S9RWP6"/>
<name>A0A5S9RWP6_ARATH</name>
<reference evidence="2 3" key="1">
    <citation type="submission" date="2019-12" db="EMBL/GenBank/DDBJ databases">
        <authorList>
            <person name="Jiao W.-B."/>
            <person name="Schneeberger K."/>
        </authorList>
    </citation>
    <scope>NUCLEOTIDE SEQUENCE [LARGE SCALE GENOMIC DNA]</scope>
    <source>
        <strain evidence="3">cv. C24</strain>
    </source>
</reference>
<accession>A0A5S9RWP6</accession>
<feature type="region of interest" description="Disordered" evidence="1">
    <location>
        <begin position="60"/>
        <end position="84"/>
    </location>
</feature>
<dbReference type="EMBL" id="CACSHJ010000040">
    <property type="protein sequence ID" value="CAA0151007.1"/>
    <property type="molecule type" value="Genomic_DNA"/>
</dbReference>
<evidence type="ECO:0000313" key="3">
    <source>
        <dbReference type="Proteomes" id="UP000434276"/>
    </source>
</evidence>